<proteinExistence type="predicted"/>
<evidence type="ECO:0000313" key="1">
    <source>
        <dbReference type="EMBL" id="MEJ8857897.1"/>
    </source>
</evidence>
<reference evidence="1 2" key="1">
    <citation type="submission" date="2024-03" db="EMBL/GenBank/DDBJ databases">
        <title>Novel species of the genus Variovorax.</title>
        <authorList>
            <person name="Liu Q."/>
            <person name="Xin Y.-H."/>
        </authorList>
    </citation>
    <scope>NUCLEOTIDE SEQUENCE [LARGE SCALE GENOMIC DNA]</scope>
    <source>
        <strain evidence="1 2">KACC 18901</strain>
    </source>
</reference>
<accession>A0ABU8XDJ3</accession>
<protein>
    <submittedName>
        <fullName evidence="1">Type VI secretion system-associated protein TagF</fullName>
    </submittedName>
</protein>
<gene>
    <name evidence="1" type="primary">tagF</name>
    <name evidence="1" type="ORF">WKW79_25235</name>
</gene>
<organism evidence="1 2">
    <name type="scientific">Variovorax robiniae</name>
    <dbReference type="NCBI Taxonomy" id="1836199"/>
    <lineage>
        <taxon>Bacteria</taxon>
        <taxon>Pseudomonadati</taxon>
        <taxon>Pseudomonadota</taxon>
        <taxon>Betaproteobacteria</taxon>
        <taxon>Burkholderiales</taxon>
        <taxon>Comamonadaceae</taxon>
        <taxon>Variovorax</taxon>
    </lineage>
</organism>
<dbReference type="Proteomes" id="UP001367030">
    <property type="component" value="Unassembled WGS sequence"/>
</dbReference>
<sequence length="205" mass="23138">MNDATVPGWFGKLPGMGDFAHRRWPDDFLAKWDDWLQKGLMQLREQHEADWVERYLEGPLWFFLLGEGIAGEKAWIGVLMPSVDRVGRYFPFTIAEELDIPGGLSEDEASARMRKWWTSAGQAALEGLEQDLDATGFDAALTRLFGTEVPVSETAQPVRVPRPGQSSWCCDPDAYEVLPMTVRELPLGDRFEALFGFEVSEVRPT</sequence>
<dbReference type="RefSeq" id="WP_340337966.1">
    <property type="nucleotide sequence ID" value="NZ_JBBKZS010000013.1"/>
</dbReference>
<evidence type="ECO:0000313" key="2">
    <source>
        <dbReference type="Proteomes" id="UP001367030"/>
    </source>
</evidence>
<keyword evidence="2" id="KW-1185">Reference proteome</keyword>
<dbReference type="EMBL" id="JBBKZS010000013">
    <property type="protein sequence ID" value="MEJ8857897.1"/>
    <property type="molecule type" value="Genomic_DNA"/>
</dbReference>
<comment type="caution">
    <text evidence="1">The sequence shown here is derived from an EMBL/GenBank/DDBJ whole genome shotgun (WGS) entry which is preliminary data.</text>
</comment>
<dbReference type="Gene3D" id="3.40.1730.10">
    <property type="entry name" value="pa0076 domain"/>
    <property type="match status" value="1"/>
</dbReference>
<dbReference type="InterPro" id="IPR017748">
    <property type="entry name" value="TagF"/>
</dbReference>
<dbReference type="NCBIfam" id="TIGR03373">
    <property type="entry name" value="VI_minor_4"/>
    <property type="match status" value="1"/>
</dbReference>
<dbReference type="InterPro" id="IPR038225">
    <property type="entry name" value="TagF_sf"/>
</dbReference>
<name>A0ABU8XDJ3_9BURK</name>
<dbReference type="Pfam" id="PF09867">
    <property type="entry name" value="TagF_N"/>
    <property type="match status" value="1"/>
</dbReference>